<dbReference type="Proteomes" id="UP000258309">
    <property type="component" value="Unassembled WGS sequence"/>
</dbReference>
<feature type="non-terminal residue" evidence="1">
    <location>
        <position position="1"/>
    </location>
</feature>
<accession>A0A3E2HK57</accession>
<sequence length="326" mass="34798">MSSTNQGIVNRALDGAIDLARTATSVQADDAQYLRWFRDPANHGSIINNYQRVAGIRDGTTNLGSVNIIIADSIQSAIQAGIPITNPPQGAEVGVAATIPSRNTIVLFPDWLEAPDLFANTVPADPNSVQQISDNMATRGGYLLHELIHFLSRRQMAAVVAHDAQIPGFRPTSLPGSNRNRYLRSSTQVLDMVPRNWRDPNSDADQAVSDSLPSEADVAYGAELALALPRYNRGATAAAFNADNYAGFAVAWMTHFNPYASPAPEIPNLGSATQRNPYPSSVALTFQTVSNQLRITNPLTAAAIAILGSLRFGTGGAAKGRLSGEF</sequence>
<gene>
    <name evidence="1" type="ORF">B7463_g2558</name>
</gene>
<comment type="caution">
    <text evidence="1">The sequence shown here is derived from an EMBL/GenBank/DDBJ whole genome shotgun (WGS) entry which is preliminary data.</text>
</comment>
<dbReference type="Gene3D" id="3.40.390.10">
    <property type="entry name" value="Collagenase (Catalytic Domain)"/>
    <property type="match status" value="1"/>
</dbReference>
<dbReference type="SUPFAM" id="SSF55486">
    <property type="entry name" value="Metalloproteases ('zincins'), catalytic domain"/>
    <property type="match status" value="1"/>
</dbReference>
<evidence type="ECO:0000313" key="1">
    <source>
        <dbReference type="EMBL" id="RFU33784.1"/>
    </source>
</evidence>
<evidence type="ECO:0000313" key="2">
    <source>
        <dbReference type="Proteomes" id="UP000258309"/>
    </source>
</evidence>
<feature type="non-terminal residue" evidence="1">
    <location>
        <position position="326"/>
    </location>
</feature>
<organism evidence="1 2">
    <name type="scientific">Scytalidium lignicola</name>
    <name type="common">Hyphomycete</name>
    <dbReference type="NCBI Taxonomy" id="5539"/>
    <lineage>
        <taxon>Eukaryota</taxon>
        <taxon>Fungi</taxon>
        <taxon>Dikarya</taxon>
        <taxon>Ascomycota</taxon>
        <taxon>Pezizomycotina</taxon>
        <taxon>Leotiomycetes</taxon>
        <taxon>Leotiomycetes incertae sedis</taxon>
        <taxon>Scytalidium</taxon>
    </lineage>
</organism>
<reference evidence="1 2" key="1">
    <citation type="submission" date="2018-05" db="EMBL/GenBank/DDBJ databases">
        <title>Draft genome sequence of Scytalidium lignicola DSM 105466, a ubiquitous saprotrophic fungus.</title>
        <authorList>
            <person name="Buettner E."/>
            <person name="Gebauer A.M."/>
            <person name="Hofrichter M."/>
            <person name="Liers C."/>
            <person name="Kellner H."/>
        </authorList>
    </citation>
    <scope>NUCLEOTIDE SEQUENCE [LARGE SCALE GENOMIC DNA]</scope>
    <source>
        <strain evidence="1 2">DSM 105466</strain>
    </source>
</reference>
<name>A0A3E2HK57_SCYLI</name>
<dbReference type="GO" id="GO:0008237">
    <property type="term" value="F:metallopeptidase activity"/>
    <property type="evidence" value="ECO:0007669"/>
    <property type="project" value="InterPro"/>
</dbReference>
<dbReference type="EMBL" id="NCSJ02000030">
    <property type="protein sequence ID" value="RFU33784.1"/>
    <property type="molecule type" value="Genomic_DNA"/>
</dbReference>
<keyword evidence="2" id="KW-1185">Reference proteome</keyword>
<dbReference type="InterPro" id="IPR024079">
    <property type="entry name" value="MetalloPept_cat_dom_sf"/>
</dbReference>
<protein>
    <submittedName>
        <fullName evidence="1">Uncharacterized protein</fullName>
    </submittedName>
</protein>
<proteinExistence type="predicted"/>
<dbReference type="AlphaFoldDB" id="A0A3E2HK57"/>